<dbReference type="PANTHER" id="PTHR13449:SF2">
    <property type="entry name" value="PROTEIN WNTLESS HOMOLOG"/>
    <property type="match status" value="1"/>
</dbReference>
<keyword evidence="6 10" id="KW-1133">Transmembrane helix</keyword>
<keyword evidence="7" id="KW-0333">Golgi apparatus</keyword>
<organism evidence="13 14">
    <name type="scientific">Crassostrea virginica</name>
    <name type="common">Eastern oyster</name>
    <dbReference type="NCBI Taxonomy" id="6565"/>
    <lineage>
        <taxon>Eukaryota</taxon>
        <taxon>Metazoa</taxon>
        <taxon>Spiralia</taxon>
        <taxon>Lophotrochozoa</taxon>
        <taxon>Mollusca</taxon>
        <taxon>Bivalvia</taxon>
        <taxon>Autobranchia</taxon>
        <taxon>Pteriomorphia</taxon>
        <taxon>Ostreida</taxon>
        <taxon>Ostreoidea</taxon>
        <taxon>Ostreidae</taxon>
        <taxon>Crassostrea</taxon>
    </lineage>
</organism>
<feature type="transmembrane region" description="Helical" evidence="10">
    <location>
        <begin position="384"/>
        <end position="410"/>
    </location>
</feature>
<proteinExistence type="inferred from homology"/>
<keyword evidence="13" id="KW-1185">Reference proteome</keyword>
<evidence type="ECO:0000256" key="1">
    <source>
        <dbReference type="ARBA" id="ARBA00004653"/>
    </source>
</evidence>
<dbReference type="GO" id="GO:0061355">
    <property type="term" value="P:Wnt protein secretion"/>
    <property type="evidence" value="ECO:0007669"/>
    <property type="project" value="TreeGrafter"/>
</dbReference>
<name>A0A8B8CSS3_CRAVI</name>
<dbReference type="OrthoDB" id="5804250at2759"/>
<feature type="transmembrane region" description="Helical" evidence="10">
    <location>
        <begin position="431"/>
        <end position="458"/>
    </location>
</feature>
<gene>
    <name evidence="14" type="primary">LOC111120803</name>
</gene>
<evidence type="ECO:0000256" key="8">
    <source>
        <dbReference type="ARBA" id="ARBA00023136"/>
    </source>
</evidence>
<sequence>MAGVVLENLSWKKLIILGVFLLLLLITFFLVGGLVAPKPSNVVTVLGTKCYDGGSKLNRSKWFVPRGPNKCEELRNLDPADEVIVKNSITEKQVVFSFWLPGPRGGEEKRMTPLFQNMLGVLQLDIEHSEKVPLSKNPVLQLDVRMGVRDEGDGEDDWKHLASSVEDRNLQCTLGKDKGEGYLYDCDLLQLFELGSVTHHYYLVNLRLPVNFLKGYNVGIGRVVDIYIHMIHQNGGFTIVWMTMKSVMFVMVLSLLIWFWRRIMQLGRPPNLLERTLFALGAVVTILDCPLELLQLGIDIPFMLLLNDIRQGAFYAMLMSFWVIFAGEHIMDQTERNRLSVYWKHLSAIIFGSICLFVFDMCERGIQLKNPFFSIWVTNAGTKLALAFIILAGIAAGCYFLFLCYMIYCVMKNISAKKASLPTMSQLRRKYYMGVIYRFRFLMMATLVCAAFTVVFFIMSQLNEGEWRWGDDDLNVEYTSAFFTGVFGMWNIYVCGLLSLYAPSHKTVVEIDSADGSTEENVQLTQLPTTPSETSALQALTSKAAQD</sequence>
<evidence type="ECO:0000256" key="3">
    <source>
        <dbReference type="ARBA" id="ARBA00022473"/>
    </source>
</evidence>
<keyword evidence="4" id="KW-0879">Wnt signaling pathway</keyword>
<evidence type="ECO:0000259" key="11">
    <source>
        <dbReference type="Pfam" id="PF06664"/>
    </source>
</evidence>
<dbReference type="RefSeq" id="XP_022317486.1">
    <property type="nucleotide sequence ID" value="XM_022461778.1"/>
</dbReference>
<dbReference type="AlphaFoldDB" id="A0A8B8CSS3"/>
<dbReference type="PANTHER" id="PTHR13449">
    <property type="entry name" value="INTEGRAL MEMBRANE PROTEIN GPR177"/>
    <property type="match status" value="1"/>
</dbReference>
<evidence type="ECO:0000256" key="6">
    <source>
        <dbReference type="ARBA" id="ARBA00022989"/>
    </source>
</evidence>
<evidence type="ECO:0000313" key="13">
    <source>
        <dbReference type="Proteomes" id="UP000694844"/>
    </source>
</evidence>
<feature type="domain" description="Wntless-like transmembrane" evidence="11">
    <location>
        <begin position="234"/>
        <end position="505"/>
    </location>
</feature>
<evidence type="ECO:0000256" key="7">
    <source>
        <dbReference type="ARBA" id="ARBA00023034"/>
    </source>
</evidence>
<evidence type="ECO:0000256" key="4">
    <source>
        <dbReference type="ARBA" id="ARBA00022687"/>
    </source>
</evidence>
<feature type="transmembrane region" description="Helical" evidence="10">
    <location>
        <begin position="272"/>
        <end position="293"/>
    </location>
</feature>
<evidence type="ECO:0000256" key="10">
    <source>
        <dbReference type="SAM" id="Phobius"/>
    </source>
</evidence>
<keyword evidence="8 10" id="KW-0472">Membrane</keyword>
<keyword evidence="3" id="KW-0217">Developmental protein</keyword>
<evidence type="ECO:0000256" key="2">
    <source>
        <dbReference type="ARBA" id="ARBA00008148"/>
    </source>
</evidence>
<dbReference type="GO" id="GO:0006886">
    <property type="term" value="P:intracellular protein transport"/>
    <property type="evidence" value="ECO:0007669"/>
    <property type="project" value="TreeGrafter"/>
</dbReference>
<evidence type="ECO:0000313" key="14">
    <source>
        <dbReference type="RefSeq" id="XP_022317486.1"/>
    </source>
</evidence>
<dbReference type="KEGG" id="cvn:111120803"/>
<dbReference type="Proteomes" id="UP000694844">
    <property type="component" value="Chromosome 2"/>
</dbReference>
<feature type="transmembrane region" description="Helical" evidence="10">
    <location>
        <begin position="478"/>
        <end position="501"/>
    </location>
</feature>
<dbReference type="Pfam" id="PF06664">
    <property type="entry name" value="WLS-like_TM"/>
    <property type="match status" value="1"/>
</dbReference>
<accession>A0A8B8CSS3</accession>
<feature type="transmembrane region" description="Helical" evidence="10">
    <location>
        <begin position="342"/>
        <end position="359"/>
    </location>
</feature>
<dbReference type="GO" id="GO:0016055">
    <property type="term" value="P:Wnt signaling pathway"/>
    <property type="evidence" value="ECO:0007669"/>
    <property type="project" value="UniProtKB-KW"/>
</dbReference>
<dbReference type="GeneID" id="111120803"/>
<feature type="region of interest" description="Disordered" evidence="9">
    <location>
        <begin position="525"/>
        <end position="547"/>
    </location>
</feature>
<reference evidence="14" key="1">
    <citation type="submission" date="2025-08" db="UniProtKB">
        <authorList>
            <consortium name="RefSeq"/>
        </authorList>
    </citation>
    <scope>IDENTIFICATION</scope>
    <source>
        <tissue evidence="14">Whole sample</tissue>
    </source>
</reference>
<dbReference type="InterPro" id="IPR053936">
    <property type="entry name" value="WLS_GOLD"/>
</dbReference>
<feature type="domain" description="Wntless GOLD" evidence="12">
    <location>
        <begin position="48"/>
        <end position="233"/>
    </location>
</feature>
<dbReference type="InterPro" id="IPR047843">
    <property type="entry name" value="WLS-like_TM"/>
</dbReference>
<keyword evidence="5 10" id="KW-0812">Transmembrane</keyword>
<protein>
    <submittedName>
        <fullName evidence="14">Protein wntless homolog</fullName>
    </submittedName>
</protein>
<evidence type="ECO:0000256" key="5">
    <source>
        <dbReference type="ARBA" id="ARBA00022692"/>
    </source>
</evidence>
<evidence type="ECO:0000256" key="9">
    <source>
        <dbReference type="SAM" id="MobiDB-lite"/>
    </source>
</evidence>
<feature type="transmembrane region" description="Helical" evidence="10">
    <location>
        <begin position="14"/>
        <end position="36"/>
    </location>
</feature>
<comment type="similarity">
    <text evidence="2">Belongs to the wntless family.</text>
</comment>
<dbReference type="GO" id="GO:0000139">
    <property type="term" value="C:Golgi membrane"/>
    <property type="evidence" value="ECO:0007669"/>
    <property type="project" value="UniProtKB-SubCell"/>
</dbReference>
<feature type="transmembrane region" description="Helical" evidence="10">
    <location>
        <begin position="239"/>
        <end position="260"/>
    </location>
</feature>
<evidence type="ECO:0000259" key="12">
    <source>
        <dbReference type="Pfam" id="PF21883"/>
    </source>
</evidence>
<dbReference type="Pfam" id="PF21883">
    <property type="entry name" value="WLS_GOLD"/>
    <property type="match status" value="1"/>
</dbReference>
<feature type="transmembrane region" description="Helical" evidence="10">
    <location>
        <begin position="313"/>
        <end position="330"/>
    </location>
</feature>
<dbReference type="GO" id="GO:0017147">
    <property type="term" value="F:Wnt-protein binding"/>
    <property type="evidence" value="ECO:0007669"/>
    <property type="project" value="InterPro"/>
</dbReference>
<comment type="subcellular location">
    <subcellularLocation>
        <location evidence="1">Golgi apparatus membrane</location>
        <topology evidence="1">Multi-pass membrane protein</topology>
    </subcellularLocation>
</comment>
<dbReference type="InterPro" id="IPR009551">
    <property type="entry name" value="Wntless"/>
</dbReference>